<dbReference type="InterPro" id="IPR004628">
    <property type="entry name" value="Man_deHydtase"/>
</dbReference>
<accession>A0ABM8VTN8</accession>
<reference evidence="1 2" key="1">
    <citation type="submission" date="2021-06" db="EMBL/GenBank/DDBJ databases">
        <authorList>
            <person name="Criscuolo A."/>
        </authorList>
    </citation>
    <scope>NUCLEOTIDE SEQUENCE [LARGE SCALE GENOMIC DNA]</scope>
    <source>
        <strain evidence="2">CIP 111802</strain>
    </source>
</reference>
<protein>
    <submittedName>
        <fullName evidence="1">Mannonate dehydratase</fullName>
        <ecNumber evidence="1">4.2.1.8</ecNumber>
    </submittedName>
</protein>
<proteinExistence type="predicted"/>
<dbReference type="GO" id="GO:0008927">
    <property type="term" value="F:mannonate dehydratase activity"/>
    <property type="evidence" value="ECO:0007669"/>
    <property type="project" value="UniProtKB-EC"/>
</dbReference>
<dbReference type="Pfam" id="PF03786">
    <property type="entry name" value="UxuA"/>
    <property type="match status" value="1"/>
</dbReference>
<name>A0ABM8VTN8_9BACL</name>
<dbReference type="Proteomes" id="UP000730618">
    <property type="component" value="Unassembled WGS sequence"/>
</dbReference>
<dbReference type="EMBL" id="CAJVCE010000039">
    <property type="protein sequence ID" value="CAG7657997.1"/>
    <property type="molecule type" value="Genomic_DNA"/>
</dbReference>
<sequence length="72" mass="8374">MLQLHLHAVFDWIRTDLHKELEDGSTALFYEKAKVERINPRVLVDTIATNSEFTMSGREPERLKKLSSLFEA</sequence>
<evidence type="ECO:0000313" key="1">
    <source>
        <dbReference type="EMBL" id="CAG7657997.1"/>
    </source>
</evidence>
<organism evidence="1 2">
    <name type="scientific">Paenibacillus allorhizosphaerae</name>
    <dbReference type="NCBI Taxonomy" id="2849866"/>
    <lineage>
        <taxon>Bacteria</taxon>
        <taxon>Bacillati</taxon>
        <taxon>Bacillota</taxon>
        <taxon>Bacilli</taxon>
        <taxon>Bacillales</taxon>
        <taxon>Paenibacillaceae</taxon>
        <taxon>Paenibacillus</taxon>
    </lineage>
</organism>
<keyword evidence="1" id="KW-0456">Lyase</keyword>
<keyword evidence="2" id="KW-1185">Reference proteome</keyword>
<comment type="caution">
    <text evidence="1">The sequence shown here is derived from an EMBL/GenBank/DDBJ whole genome shotgun (WGS) entry which is preliminary data.</text>
</comment>
<gene>
    <name evidence="1" type="primary">uxuA</name>
    <name evidence="1" type="ORF">PAECIP111802_06916</name>
</gene>
<dbReference type="EC" id="4.2.1.8" evidence="1"/>
<evidence type="ECO:0000313" key="2">
    <source>
        <dbReference type="Proteomes" id="UP000730618"/>
    </source>
</evidence>